<reference evidence="1 2" key="1">
    <citation type="submission" date="2019-07" db="EMBL/GenBank/DDBJ databases">
        <title>Genomic Encyclopedia of Archaeal and Bacterial Type Strains, Phase II (KMG-II): from individual species to whole genera.</title>
        <authorList>
            <person name="Goeker M."/>
        </authorList>
    </citation>
    <scope>NUCLEOTIDE SEQUENCE [LARGE SCALE GENOMIC DNA]</scope>
    <source>
        <strain evidence="1 2">DSM 18850</strain>
    </source>
</reference>
<keyword evidence="2" id="KW-1185">Reference proteome</keyword>
<name>A0A5S5DPD6_9SPHI</name>
<sequence>MVQNAIKVLPAIVEGGMRKTFTKLRIQHHGKLEKIDLLSNNELVSQCVHLLEEGFGLGHEDTLKVLDEV</sequence>
<proteinExistence type="predicted"/>
<dbReference type="AlphaFoldDB" id="A0A5S5DPD6"/>
<dbReference type="Proteomes" id="UP000325105">
    <property type="component" value="Unassembled WGS sequence"/>
</dbReference>
<accession>A0A5S5DPD6</accession>
<gene>
    <name evidence="1" type="ORF">BC792_10550</name>
</gene>
<dbReference type="EMBL" id="VNHX01000005">
    <property type="protein sequence ID" value="TYP96559.1"/>
    <property type="molecule type" value="Genomic_DNA"/>
</dbReference>
<organism evidence="1 2">
    <name type="scientific">Sphingobacterium allocomposti</name>
    <dbReference type="NCBI Taxonomy" id="415956"/>
    <lineage>
        <taxon>Bacteria</taxon>
        <taxon>Pseudomonadati</taxon>
        <taxon>Bacteroidota</taxon>
        <taxon>Sphingobacteriia</taxon>
        <taxon>Sphingobacteriales</taxon>
        <taxon>Sphingobacteriaceae</taxon>
        <taxon>Sphingobacterium</taxon>
    </lineage>
</organism>
<protein>
    <submittedName>
        <fullName evidence="1">Uncharacterized protein</fullName>
    </submittedName>
</protein>
<comment type="caution">
    <text evidence="1">The sequence shown here is derived from an EMBL/GenBank/DDBJ whole genome shotgun (WGS) entry which is preliminary data.</text>
</comment>
<evidence type="ECO:0000313" key="2">
    <source>
        <dbReference type="Proteomes" id="UP000325105"/>
    </source>
</evidence>
<evidence type="ECO:0000313" key="1">
    <source>
        <dbReference type="EMBL" id="TYP96559.1"/>
    </source>
</evidence>